<reference evidence="5 6" key="1">
    <citation type="submission" date="2021-03" db="EMBL/GenBank/DDBJ databases">
        <title>Sequencing the genomes of 1000 actinobacteria strains.</title>
        <authorList>
            <person name="Klenk H.-P."/>
        </authorList>
    </citation>
    <scope>NUCLEOTIDE SEQUENCE [LARGE SCALE GENOMIC DNA]</scope>
    <source>
        <strain evidence="5 6">DSM 45510</strain>
    </source>
</reference>
<evidence type="ECO:0000256" key="3">
    <source>
        <dbReference type="ARBA" id="ARBA00023163"/>
    </source>
</evidence>
<dbReference type="PANTHER" id="PTHR43214:SF24">
    <property type="entry name" value="TRANSCRIPTIONAL REGULATORY PROTEIN NARL-RELATED"/>
    <property type="match status" value="1"/>
</dbReference>
<dbReference type="SMART" id="SM00421">
    <property type="entry name" value="HTH_LUXR"/>
    <property type="match status" value="1"/>
</dbReference>
<gene>
    <name evidence="5" type="ORF">JOM49_004270</name>
</gene>
<dbReference type="EMBL" id="JAGGMS010000001">
    <property type="protein sequence ID" value="MBP2182744.1"/>
    <property type="molecule type" value="Genomic_DNA"/>
</dbReference>
<dbReference type="InterPro" id="IPR016032">
    <property type="entry name" value="Sig_transdc_resp-reg_C-effctor"/>
</dbReference>
<dbReference type="CDD" id="cd06170">
    <property type="entry name" value="LuxR_C_like"/>
    <property type="match status" value="1"/>
</dbReference>
<dbReference type="Pfam" id="PF00196">
    <property type="entry name" value="GerE"/>
    <property type="match status" value="1"/>
</dbReference>
<dbReference type="PROSITE" id="PS50043">
    <property type="entry name" value="HTH_LUXR_2"/>
    <property type="match status" value="1"/>
</dbReference>
<sequence length="212" mass="22984">MPERLPVHVTATDPILETGVAAQLRARPELVLLPVPGPALEVDPSAVCVVVSDVADDAALRLVRELRGRGLRQVVMVLAVIDDGALLSAVEVGVCGLVLRAEATPERLVESVRHAAAMGGVLSPRLLGRLLDQVNRLQNQVLAPRGLRFSGLSDREAAVLRMIAQGMEVREIAARLCYSERTIKNTVHDVVSRFQLRNRTHAVAFAMREGMI</sequence>
<proteinExistence type="predicted"/>
<dbReference type="RefSeq" id="WP_209666011.1">
    <property type="nucleotide sequence ID" value="NZ_JAGGMS010000001.1"/>
</dbReference>
<evidence type="ECO:0000256" key="2">
    <source>
        <dbReference type="ARBA" id="ARBA00023125"/>
    </source>
</evidence>
<keyword evidence="3" id="KW-0804">Transcription</keyword>
<dbReference type="SUPFAM" id="SSF46894">
    <property type="entry name" value="C-terminal effector domain of the bipartite response regulators"/>
    <property type="match status" value="1"/>
</dbReference>
<organism evidence="5 6">
    <name type="scientific">Amycolatopsis magusensis</name>
    <dbReference type="NCBI Taxonomy" id="882444"/>
    <lineage>
        <taxon>Bacteria</taxon>
        <taxon>Bacillati</taxon>
        <taxon>Actinomycetota</taxon>
        <taxon>Actinomycetes</taxon>
        <taxon>Pseudonocardiales</taxon>
        <taxon>Pseudonocardiaceae</taxon>
        <taxon>Amycolatopsis</taxon>
    </lineage>
</organism>
<dbReference type="InterPro" id="IPR000792">
    <property type="entry name" value="Tscrpt_reg_LuxR_C"/>
</dbReference>
<keyword evidence="1" id="KW-0805">Transcription regulation</keyword>
<keyword evidence="2 5" id="KW-0238">DNA-binding</keyword>
<name>A0ABS4PTI7_9PSEU</name>
<comment type="caution">
    <text evidence="5">The sequence shown here is derived from an EMBL/GenBank/DDBJ whole genome shotgun (WGS) entry which is preliminary data.</text>
</comment>
<dbReference type="PANTHER" id="PTHR43214">
    <property type="entry name" value="TWO-COMPONENT RESPONSE REGULATOR"/>
    <property type="match status" value="1"/>
</dbReference>
<evidence type="ECO:0000259" key="4">
    <source>
        <dbReference type="PROSITE" id="PS50043"/>
    </source>
</evidence>
<dbReference type="GO" id="GO:0003677">
    <property type="term" value="F:DNA binding"/>
    <property type="evidence" value="ECO:0007669"/>
    <property type="project" value="UniProtKB-KW"/>
</dbReference>
<dbReference type="InterPro" id="IPR039420">
    <property type="entry name" value="WalR-like"/>
</dbReference>
<dbReference type="Gene3D" id="3.40.50.2300">
    <property type="match status" value="1"/>
</dbReference>
<accession>A0ABS4PTI7</accession>
<evidence type="ECO:0000313" key="6">
    <source>
        <dbReference type="Proteomes" id="UP000741013"/>
    </source>
</evidence>
<feature type="domain" description="HTH luxR-type" evidence="4">
    <location>
        <begin position="145"/>
        <end position="210"/>
    </location>
</feature>
<dbReference type="PRINTS" id="PR00038">
    <property type="entry name" value="HTHLUXR"/>
</dbReference>
<dbReference type="Proteomes" id="UP000741013">
    <property type="component" value="Unassembled WGS sequence"/>
</dbReference>
<protein>
    <submittedName>
        <fullName evidence="5">DNA-binding NarL/FixJ family response regulator</fullName>
    </submittedName>
</protein>
<keyword evidence="6" id="KW-1185">Reference proteome</keyword>
<evidence type="ECO:0000256" key="1">
    <source>
        <dbReference type="ARBA" id="ARBA00023015"/>
    </source>
</evidence>
<evidence type="ECO:0000313" key="5">
    <source>
        <dbReference type="EMBL" id="MBP2182744.1"/>
    </source>
</evidence>